<protein>
    <recommendedName>
        <fullName evidence="1">DUF1618 domain-containing protein</fullName>
    </recommendedName>
</protein>
<dbReference type="Pfam" id="PF07762">
    <property type="entry name" value="DUF1618"/>
    <property type="match status" value="1"/>
</dbReference>
<proteinExistence type="predicted"/>
<name>A0AAV5EQC7_ELECO</name>
<sequence length="452" mass="52150">MTTAAFPSWIMLERFVFRRDNEESFPNAPISVRGVTSWDAPFFVAFCLADPRHVSRIYARLPGFPDPRKQVPLAILAAHRHVVLLRVATKTSEGAILQDFFIYDATEGSSAFSLKALPACMEPDLDFHTRRDGRRIRRRRAPPQAEKEAPAKRRVMAIGSMGILCRDKQEFAVAELNLFKPSRTQIFADICMLRSGTSSSGNPCGEWNSMRVPIRLNGDNPAHEDMWLLCCWQTDTVVPFNRYLCWIDYYRGILFCDVFAEPTPTVYFHRFPLKEFPSTPNRSKTSSWLYRGATAIDDTVLMFVDVERNDGIGYGKLKPSAGFTISCYSLRLNGEDWTQEYKVTSEQLWLTNTNLPREILMFPQVNIDRPHVVNFVISEFKYVMKKMWVVAIDLNTRTVESFYQYINGFEDRETEDADLTIEKSDFPKPFLPCEFSKFLRFLKVILLHICNL</sequence>
<gene>
    <name evidence="2" type="primary">gb12376</name>
    <name evidence="2" type="ORF">PR202_gb12376</name>
</gene>
<dbReference type="AlphaFoldDB" id="A0AAV5EQC7"/>
<reference evidence="2" key="1">
    <citation type="journal article" date="2018" name="DNA Res.">
        <title>Multiple hybrid de novo genome assembly of finger millet, an orphan allotetraploid crop.</title>
        <authorList>
            <person name="Hatakeyama M."/>
            <person name="Aluri S."/>
            <person name="Balachadran M.T."/>
            <person name="Sivarajan S.R."/>
            <person name="Patrignani A."/>
            <person name="Gruter S."/>
            <person name="Poveda L."/>
            <person name="Shimizu-Inatsugi R."/>
            <person name="Baeten J."/>
            <person name="Francoijs K.J."/>
            <person name="Nataraja K.N."/>
            <person name="Reddy Y.A.N."/>
            <person name="Phadnis S."/>
            <person name="Ravikumar R.L."/>
            <person name="Schlapbach R."/>
            <person name="Sreeman S.M."/>
            <person name="Shimizu K.K."/>
        </authorList>
    </citation>
    <scope>NUCLEOTIDE SEQUENCE</scope>
</reference>
<reference evidence="2" key="2">
    <citation type="submission" date="2021-12" db="EMBL/GenBank/DDBJ databases">
        <title>Resequencing data analysis of finger millet.</title>
        <authorList>
            <person name="Hatakeyama M."/>
            <person name="Aluri S."/>
            <person name="Balachadran M.T."/>
            <person name="Sivarajan S.R."/>
            <person name="Poveda L."/>
            <person name="Shimizu-Inatsugi R."/>
            <person name="Schlapbach R."/>
            <person name="Sreeman S.M."/>
            <person name="Shimizu K.K."/>
        </authorList>
    </citation>
    <scope>NUCLEOTIDE SEQUENCE</scope>
</reference>
<dbReference type="PANTHER" id="PTHR33074">
    <property type="entry name" value="EXPRESSED PROTEIN-RELATED"/>
    <property type="match status" value="1"/>
</dbReference>
<evidence type="ECO:0000313" key="2">
    <source>
        <dbReference type="EMBL" id="GJN24623.1"/>
    </source>
</evidence>
<dbReference type="Proteomes" id="UP001054889">
    <property type="component" value="Unassembled WGS sequence"/>
</dbReference>
<comment type="caution">
    <text evidence="2">The sequence shown here is derived from an EMBL/GenBank/DDBJ whole genome shotgun (WGS) entry which is preliminary data.</text>
</comment>
<dbReference type="PANTHER" id="PTHR33074:SF128">
    <property type="entry name" value="EXPRESSED PROTEIN"/>
    <property type="match status" value="1"/>
</dbReference>
<evidence type="ECO:0000313" key="3">
    <source>
        <dbReference type="Proteomes" id="UP001054889"/>
    </source>
</evidence>
<organism evidence="2 3">
    <name type="scientific">Eleusine coracana subsp. coracana</name>
    <dbReference type="NCBI Taxonomy" id="191504"/>
    <lineage>
        <taxon>Eukaryota</taxon>
        <taxon>Viridiplantae</taxon>
        <taxon>Streptophyta</taxon>
        <taxon>Embryophyta</taxon>
        <taxon>Tracheophyta</taxon>
        <taxon>Spermatophyta</taxon>
        <taxon>Magnoliopsida</taxon>
        <taxon>Liliopsida</taxon>
        <taxon>Poales</taxon>
        <taxon>Poaceae</taxon>
        <taxon>PACMAD clade</taxon>
        <taxon>Chloridoideae</taxon>
        <taxon>Cynodonteae</taxon>
        <taxon>Eleusininae</taxon>
        <taxon>Eleusine</taxon>
    </lineage>
</organism>
<accession>A0AAV5EQC7</accession>
<feature type="domain" description="DUF1618" evidence="1">
    <location>
        <begin position="246"/>
        <end position="373"/>
    </location>
</feature>
<dbReference type="InterPro" id="IPR011676">
    <property type="entry name" value="DUF1618"/>
</dbReference>
<keyword evidence="3" id="KW-1185">Reference proteome</keyword>
<evidence type="ECO:0000259" key="1">
    <source>
        <dbReference type="Pfam" id="PF07762"/>
    </source>
</evidence>
<dbReference type="EMBL" id="BQKI01000077">
    <property type="protein sequence ID" value="GJN24623.1"/>
    <property type="molecule type" value="Genomic_DNA"/>
</dbReference>